<feature type="repeat" description="ANK" evidence="3">
    <location>
        <begin position="204"/>
        <end position="240"/>
    </location>
</feature>
<accession>A0A9Q0LFS6</accession>
<dbReference type="PROSITE" id="PS50097">
    <property type="entry name" value="BTB"/>
    <property type="match status" value="1"/>
</dbReference>
<dbReference type="OrthoDB" id="539213at2759"/>
<dbReference type="SUPFAM" id="SSF48403">
    <property type="entry name" value="Ankyrin repeat"/>
    <property type="match status" value="1"/>
</dbReference>
<dbReference type="SMART" id="SM00248">
    <property type="entry name" value="ANK"/>
    <property type="match status" value="9"/>
</dbReference>
<keyword evidence="6" id="KW-1185">Reference proteome</keyword>
<dbReference type="Proteomes" id="UP001149090">
    <property type="component" value="Unassembled WGS sequence"/>
</dbReference>
<comment type="caution">
    <text evidence="5">The sequence shown here is derived from an EMBL/GenBank/DDBJ whole genome shotgun (WGS) entry which is preliminary data.</text>
</comment>
<feature type="repeat" description="ANK" evidence="3">
    <location>
        <begin position="76"/>
        <end position="113"/>
    </location>
</feature>
<keyword evidence="1" id="KW-0677">Repeat</keyword>
<evidence type="ECO:0000256" key="2">
    <source>
        <dbReference type="ARBA" id="ARBA00023043"/>
    </source>
</evidence>
<dbReference type="Gene3D" id="3.30.710.10">
    <property type="entry name" value="Potassium Channel Kv1.1, Chain A"/>
    <property type="match status" value="1"/>
</dbReference>
<feature type="repeat" description="ANK" evidence="3">
    <location>
        <begin position="166"/>
        <end position="203"/>
    </location>
</feature>
<dbReference type="InterPro" id="IPR002110">
    <property type="entry name" value="Ankyrin_rpt"/>
</dbReference>
<dbReference type="AlphaFoldDB" id="A0A9Q0LFS6"/>
<dbReference type="InterPro" id="IPR000210">
    <property type="entry name" value="BTB/POZ_dom"/>
</dbReference>
<dbReference type="SUPFAM" id="SSF54695">
    <property type="entry name" value="POZ domain"/>
    <property type="match status" value="1"/>
</dbReference>
<evidence type="ECO:0000256" key="1">
    <source>
        <dbReference type="ARBA" id="ARBA00022737"/>
    </source>
</evidence>
<dbReference type="SMART" id="SM00225">
    <property type="entry name" value="BTB"/>
    <property type="match status" value="1"/>
</dbReference>
<dbReference type="Pfam" id="PF00651">
    <property type="entry name" value="BTB"/>
    <property type="match status" value="1"/>
</dbReference>
<evidence type="ECO:0000313" key="5">
    <source>
        <dbReference type="EMBL" id="KAJ5071635.1"/>
    </source>
</evidence>
<proteinExistence type="predicted"/>
<dbReference type="Pfam" id="PF12796">
    <property type="entry name" value="Ank_2"/>
    <property type="match status" value="3"/>
</dbReference>
<gene>
    <name evidence="5" type="ORF">M0811_10044</name>
</gene>
<dbReference type="PANTHER" id="PTHR24173">
    <property type="entry name" value="ANKYRIN REPEAT CONTAINING"/>
    <property type="match status" value="1"/>
</dbReference>
<keyword evidence="2 3" id="KW-0040">ANK repeat</keyword>
<dbReference type="PROSITE" id="PS50297">
    <property type="entry name" value="ANK_REP_REGION"/>
    <property type="match status" value="2"/>
</dbReference>
<organism evidence="5 6">
    <name type="scientific">Anaeramoeba ignava</name>
    <name type="common">Anaerobic marine amoeba</name>
    <dbReference type="NCBI Taxonomy" id="1746090"/>
    <lineage>
        <taxon>Eukaryota</taxon>
        <taxon>Metamonada</taxon>
        <taxon>Anaeramoebidae</taxon>
        <taxon>Anaeramoeba</taxon>
    </lineage>
</organism>
<evidence type="ECO:0000256" key="3">
    <source>
        <dbReference type="PROSITE-ProRule" id="PRU00023"/>
    </source>
</evidence>
<feature type="repeat" description="ANK" evidence="3">
    <location>
        <begin position="283"/>
        <end position="320"/>
    </location>
</feature>
<name>A0A9Q0LFS6_ANAIG</name>
<evidence type="ECO:0000313" key="6">
    <source>
        <dbReference type="Proteomes" id="UP001149090"/>
    </source>
</evidence>
<feature type="repeat" description="ANK" evidence="3">
    <location>
        <begin position="321"/>
        <end position="358"/>
    </location>
</feature>
<dbReference type="Gene3D" id="1.25.40.20">
    <property type="entry name" value="Ankyrin repeat-containing domain"/>
    <property type="match status" value="3"/>
</dbReference>
<dbReference type="InterPro" id="IPR036770">
    <property type="entry name" value="Ankyrin_rpt-contain_sf"/>
</dbReference>
<feature type="domain" description="BTB" evidence="4">
    <location>
        <begin position="583"/>
        <end position="650"/>
    </location>
</feature>
<dbReference type="CDD" id="cd18186">
    <property type="entry name" value="BTB_POZ_ZBTB_KLHL-like"/>
    <property type="match status" value="1"/>
</dbReference>
<reference evidence="5" key="1">
    <citation type="submission" date="2022-10" db="EMBL/GenBank/DDBJ databases">
        <title>Novel sulphate-reducing endosymbionts in the free-living metamonad Anaeramoeba.</title>
        <authorList>
            <person name="Jerlstrom-Hultqvist J."/>
            <person name="Cepicka I."/>
            <person name="Gallot-Lavallee L."/>
            <person name="Salas-Leiva D."/>
            <person name="Curtis B.A."/>
            <person name="Zahonova K."/>
            <person name="Pipaliya S."/>
            <person name="Dacks J."/>
            <person name="Roger A.J."/>
        </authorList>
    </citation>
    <scope>NUCLEOTIDE SEQUENCE</scope>
    <source>
        <strain evidence="5">BMAN</strain>
    </source>
</reference>
<evidence type="ECO:0000259" key="4">
    <source>
        <dbReference type="PROSITE" id="PS50097"/>
    </source>
</evidence>
<dbReference type="PROSITE" id="PS50088">
    <property type="entry name" value="ANK_REPEAT"/>
    <property type="match status" value="6"/>
</dbReference>
<feature type="repeat" description="ANK" evidence="3">
    <location>
        <begin position="241"/>
        <end position="282"/>
    </location>
</feature>
<sequence length="686" mass="80653">MSEKDINQEFISKCENGTIEEIQNLINLNGSNINLKSLTTQRSIHLICQFQNQENSLEIIKYLVENGINANSKNNKREAPLHLICQYQTKNEYSIEIMKYLLSKGADINSKCFGNQTPLHYAYETVLHLICQYHFQNEQEKEKEKSFEIFKYLIEKEADINAKNKENETPLHLICEYQQKKENLFEVIKYLIEKEADINAKNKENETPLHLICEFQNKENALEVIKYLIGKGADVNAKNDKNETPLHYALKYYFQYLYLKENAFEVIKYLILRGADINIPNKTNETPLHLVCKSQQNQQNSLEMAKYLIKMGSNVNAKADRNETPLHYVCEFQKSQENSIKIAKALIKNGANVDAAAKGNRIALYFAIQKGNLKLVELLLMNDADLVDLATAPKLTPEINENSSQIYSINEDLNNLLKSNENFSDFQIQSNDSFKFQVHKKFLLLRFDNDEKILQKFIDICSQKSKEDVQIALNFLYTGFTDFDYFIESFNNFIRYYNEHQKITKAVIEKKISYPQHNRRVVINSELFQKEKSKKIEKSKKENEMILTLFKEIGIDSNWIEIKKGRKGIIKDLSKLYEENETKDFKIIFDNEKEIKVHKLILIIRSELFKGMFLNVQDKSNQVHDYSGKSFETIQEFIYFIYHDKFSKNIKKEKEIILEEYFDLKDYYQLNQNSIIDLFLKEEKEN</sequence>
<dbReference type="InterPro" id="IPR011333">
    <property type="entry name" value="SKP1/BTB/POZ_sf"/>
</dbReference>
<protein>
    <submittedName>
        <fullName evidence="5">Ankyrin repeat</fullName>
    </submittedName>
</protein>
<dbReference type="PANTHER" id="PTHR24173:SF83">
    <property type="entry name" value="SOCS BOX DOMAIN-CONTAINING PROTEIN"/>
    <property type="match status" value="1"/>
</dbReference>
<dbReference type="EMBL" id="JAPDFW010000086">
    <property type="protein sequence ID" value="KAJ5071635.1"/>
    <property type="molecule type" value="Genomic_DNA"/>
</dbReference>